<dbReference type="InterPro" id="IPR038830">
    <property type="entry name" value="CCDC186"/>
</dbReference>
<accession>A0AAW0ZW56</accession>
<dbReference type="GO" id="GO:0005802">
    <property type="term" value="C:trans-Golgi network"/>
    <property type="evidence" value="ECO:0007669"/>
    <property type="project" value="TreeGrafter"/>
</dbReference>
<dbReference type="PANTHER" id="PTHR18911:SF5">
    <property type="entry name" value="COILED-COIL DOMAIN-CONTAINING PROTEIN 186"/>
    <property type="match status" value="1"/>
</dbReference>
<feature type="compositionally biased region" description="Polar residues" evidence="2">
    <location>
        <begin position="32"/>
        <end position="50"/>
    </location>
</feature>
<evidence type="ECO:0008006" key="5">
    <source>
        <dbReference type="Google" id="ProtNLM"/>
    </source>
</evidence>
<feature type="coiled-coil region" evidence="1">
    <location>
        <begin position="605"/>
        <end position="780"/>
    </location>
</feature>
<reference evidence="3 4" key="1">
    <citation type="submission" date="2024-05" db="EMBL/GenBank/DDBJ databases">
        <title>The nuclear and mitochondrial genome assemblies of Tetragonisca angustula (Apidae: Meliponini), a tiny yet remarkable pollinator in the Neotropics.</title>
        <authorList>
            <person name="Ferrari R."/>
            <person name="Ricardo P.C."/>
            <person name="Dias F.C."/>
            <person name="Araujo N.S."/>
            <person name="Soares D.O."/>
            <person name="Zhou Q.-S."/>
            <person name="Zhu C.-D."/>
            <person name="Coutinho L."/>
            <person name="Airas M.C."/>
            <person name="Batista T.M."/>
        </authorList>
    </citation>
    <scope>NUCLEOTIDE SEQUENCE [LARGE SCALE GENOMIC DNA]</scope>
    <source>
        <strain evidence="3">ASF017062</strain>
        <tissue evidence="3">Abdomen</tissue>
    </source>
</reference>
<feature type="region of interest" description="Disordered" evidence="2">
    <location>
        <begin position="31"/>
        <end position="52"/>
    </location>
</feature>
<evidence type="ECO:0000313" key="4">
    <source>
        <dbReference type="Proteomes" id="UP001432146"/>
    </source>
</evidence>
<protein>
    <recommendedName>
        <fullName evidence="5">Coiled-coil domain-containing protein 186</fullName>
    </recommendedName>
</protein>
<keyword evidence="4" id="KW-1185">Reference proteome</keyword>
<dbReference type="AlphaFoldDB" id="A0AAW0ZW56"/>
<sequence length="1184" mass="136582">MEFAVGEMEEKELESLTEGKTLLENSDRIRSGVTSDASAANDTDSLNQQHVRMHEKERMPIHEELIRDSIAQNEVDSLLLENNDRRECHLIQENNIETIMKNSTSLSNFSNEFLMCQTSVDTILPQEKSLQKSSSCNDVRSSSSTLGDTLLSISSDVISNHDLRSALPNTMYNDEGKTIFNNKLHTENRETSLRVTVGVDTQKNCEIKNNIGRMEDEVCHSNIDENLTINNDQIRTNVVKCERDSNKEQKPCEIIKRTKPQSNVISRPTLIDDSRLVKISLPPNPINIMQSNAQFLNKSRNFLNFITEKSTNIMERALLPQHLAMRYNSVMKSADNTCNEKRYTEISSGMEFSSTGSVLDTSESLIKAKNISHVVKDETDGQIAENEYIKNDENKNTFMLNSNETINENIKKNKRYLVTNDDTLDKSNGIDHSLKLRDSEQLEFSPRNNDVNKTNDNVLCAKLNRTGNINPTVLNIGYDDIDQSIAGTMCQKKEETVDLEDSEQNLLQHPAYLTLLKDYAELKSKHLKLQEEVEHLEEKNRILEAQNKGEIFSVQIETLEKTINRLTFELHTSLETQEMYKKEYTAANKERESMVMKYAVGEKQLIDTQRAREFAERRVKEMTTQQEVLQSKLREMQGERARICNILTGKHREVTDLQREVEKLKEDVKMRDIKLQWTQNKLKTEMDLQKETQQKLDKATIRINEMKEECEQVRKETQETMRKFQQSEENKAVTLDQQLKEQQARLILERHVTEDKEMLRVQLQKEVDTLKHRQQVLIEENNTLSLKIQDAEKCRLNYESNLSNLKIIVDQRQKEITELLSKVSELETLKIQLQHKNQYLTSTEVEIQHLRLANEELQADMSACRQKEAEMLDFTQKLTDKNVRLQSEFTAIEAKAKQLEQENGPLHQRINELIDKVKALEESLVVERKARIEECEALAKCLAEQTQVTQNLAQELEDSQGENAVLKRKQQLSMKEMTRELQQCRKKLEAFETSVPYNSLSVTSRTESNISLNTVALNGALSDNSINGDQSTRPTEPSRQLLIDRIIKLQESNAKKAEKLDFFEEHARILLEELQKKKKIIQTYILHENIGAMGGSERDKYKHIKSRRNAAELARHGGIMASVYNQRVSDDNMTLELSLEINQKLQAVLEDALFKNITLKDNIDTLGEEIARLTMQNQQRQNTN</sequence>
<evidence type="ECO:0000256" key="2">
    <source>
        <dbReference type="SAM" id="MobiDB-lite"/>
    </source>
</evidence>
<name>A0AAW0ZW56_9HYME</name>
<organism evidence="3 4">
    <name type="scientific">Tetragonisca angustula</name>
    <dbReference type="NCBI Taxonomy" id="166442"/>
    <lineage>
        <taxon>Eukaryota</taxon>
        <taxon>Metazoa</taxon>
        <taxon>Ecdysozoa</taxon>
        <taxon>Arthropoda</taxon>
        <taxon>Hexapoda</taxon>
        <taxon>Insecta</taxon>
        <taxon>Pterygota</taxon>
        <taxon>Neoptera</taxon>
        <taxon>Endopterygota</taxon>
        <taxon>Hymenoptera</taxon>
        <taxon>Apocrita</taxon>
        <taxon>Aculeata</taxon>
        <taxon>Apoidea</taxon>
        <taxon>Anthophila</taxon>
        <taxon>Apidae</taxon>
        <taxon>Tetragonisca</taxon>
    </lineage>
</organism>
<dbReference type="EMBL" id="JAWNGG020000108">
    <property type="protein sequence ID" value="KAK9301696.1"/>
    <property type="molecule type" value="Genomic_DNA"/>
</dbReference>
<gene>
    <name evidence="3" type="ORF">QLX08_006100</name>
</gene>
<feature type="region of interest" description="Disordered" evidence="2">
    <location>
        <begin position="1"/>
        <end position="20"/>
    </location>
</feature>
<comment type="caution">
    <text evidence="3">The sequence shown here is derived from an EMBL/GenBank/DDBJ whole genome shotgun (WGS) entry which is preliminary data.</text>
</comment>
<evidence type="ECO:0000256" key="1">
    <source>
        <dbReference type="SAM" id="Coils"/>
    </source>
</evidence>
<dbReference type="PANTHER" id="PTHR18911">
    <property type="entry name" value="CTCL TUMOR ANTIGEN HD-CL-01"/>
    <property type="match status" value="1"/>
</dbReference>
<dbReference type="GO" id="GO:0031267">
    <property type="term" value="F:small GTPase binding"/>
    <property type="evidence" value="ECO:0007669"/>
    <property type="project" value="TreeGrafter"/>
</dbReference>
<feature type="coiled-coil region" evidence="1">
    <location>
        <begin position="809"/>
        <end position="994"/>
    </location>
</feature>
<dbReference type="GO" id="GO:0099518">
    <property type="term" value="P:vesicle cytoskeletal trafficking"/>
    <property type="evidence" value="ECO:0007669"/>
    <property type="project" value="TreeGrafter"/>
</dbReference>
<keyword evidence="1" id="KW-0175">Coiled coil</keyword>
<proteinExistence type="predicted"/>
<evidence type="ECO:0000313" key="3">
    <source>
        <dbReference type="EMBL" id="KAK9301696.1"/>
    </source>
</evidence>
<feature type="coiled-coil region" evidence="1">
    <location>
        <begin position="519"/>
        <end position="546"/>
    </location>
</feature>
<dbReference type="Proteomes" id="UP001432146">
    <property type="component" value="Unassembled WGS sequence"/>
</dbReference>